<evidence type="ECO:0000313" key="3">
    <source>
        <dbReference type="Proteomes" id="UP000194798"/>
    </source>
</evidence>
<sequence>MIQRVLLYLSQLRHNIQLWRTMPALFAQLLHDLFERGGFEVRTPLHYSNSDRTIQYQGEFRTLLQIDGDVTRFVPPPLLFSDTQWQQQYRLHYEQHCAELAQLNRTIGLLPWLVQRIAVLISFVMSLSATFTGIQQDFISQFNAPPWLFIILLLVAVFLSTLVFALLLNRVIRPLLLLMLRRRWRTLFR</sequence>
<feature type="transmembrane region" description="Helical" evidence="1">
    <location>
        <begin position="146"/>
        <end position="172"/>
    </location>
</feature>
<keyword evidence="1" id="KW-0812">Transmembrane</keyword>
<keyword evidence="3" id="KW-1185">Reference proteome</keyword>
<keyword evidence="1" id="KW-1133">Transmembrane helix</keyword>
<dbReference type="RefSeq" id="WP_086487570.1">
    <property type="nucleotide sequence ID" value="NZ_MSLT01000012.1"/>
</dbReference>
<evidence type="ECO:0000313" key="2">
    <source>
        <dbReference type="EMBL" id="OUD13790.1"/>
    </source>
</evidence>
<organism evidence="2 3">
    <name type="scientific">Thioflexithrix psekupsensis</name>
    <dbReference type="NCBI Taxonomy" id="1570016"/>
    <lineage>
        <taxon>Bacteria</taxon>
        <taxon>Pseudomonadati</taxon>
        <taxon>Pseudomonadota</taxon>
        <taxon>Gammaproteobacteria</taxon>
        <taxon>Thiotrichales</taxon>
        <taxon>Thioflexithrix</taxon>
    </lineage>
</organism>
<name>A0A251X781_9GAMM</name>
<accession>A0A251X781</accession>
<keyword evidence="1" id="KW-0472">Membrane</keyword>
<comment type="caution">
    <text evidence="2">The sequence shown here is derived from an EMBL/GenBank/DDBJ whole genome shotgun (WGS) entry which is preliminary data.</text>
</comment>
<proteinExistence type="predicted"/>
<dbReference type="AlphaFoldDB" id="A0A251X781"/>
<reference evidence="2 3" key="1">
    <citation type="submission" date="2016-12" db="EMBL/GenBank/DDBJ databases">
        <title>Thioflexothrix psekupsii D3 genome sequencing and assembly.</title>
        <authorList>
            <person name="Fomenkov A."/>
            <person name="Vincze T."/>
            <person name="Grabovich M."/>
            <person name="Anton B.P."/>
            <person name="Dubinina G."/>
            <person name="Orlova M."/>
            <person name="Belousova E."/>
            <person name="Roberts R.J."/>
        </authorList>
    </citation>
    <scope>NUCLEOTIDE SEQUENCE [LARGE SCALE GENOMIC DNA]</scope>
    <source>
        <strain evidence="2">D3</strain>
    </source>
</reference>
<dbReference type="Proteomes" id="UP000194798">
    <property type="component" value="Unassembled WGS sequence"/>
</dbReference>
<feature type="transmembrane region" description="Helical" evidence="1">
    <location>
        <begin position="113"/>
        <end position="134"/>
    </location>
</feature>
<protein>
    <submittedName>
        <fullName evidence="2">Uncharacterized protein</fullName>
    </submittedName>
</protein>
<gene>
    <name evidence="2" type="ORF">TPSD3_05405</name>
</gene>
<dbReference type="EMBL" id="MSLT01000012">
    <property type="protein sequence ID" value="OUD13790.1"/>
    <property type="molecule type" value="Genomic_DNA"/>
</dbReference>
<evidence type="ECO:0000256" key="1">
    <source>
        <dbReference type="SAM" id="Phobius"/>
    </source>
</evidence>